<dbReference type="InterPro" id="IPR000008">
    <property type="entry name" value="C2_dom"/>
</dbReference>
<feature type="compositionally biased region" description="Basic and acidic residues" evidence="8">
    <location>
        <begin position="233"/>
        <end position="247"/>
    </location>
</feature>
<dbReference type="Proteomes" id="UP000092461">
    <property type="component" value="Unassembled WGS sequence"/>
</dbReference>
<feature type="region of interest" description="Disordered" evidence="8">
    <location>
        <begin position="815"/>
        <end position="838"/>
    </location>
</feature>
<dbReference type="Gene3D" id="1.10.510.10">
    <property type="entry name" value="Transferase(Phosphotransferase) domain 1"/>
    <property type="match status" value="1"/>
</dbReference>
<reference evidence="12" key="1">
    <citation type="submission" date="2020-05" db="UniProtKB">
        <authorList>
            <consortium name="EnsemblMetazoa"/>
        </authorList>
    </citation>
    <scope>IDENTIFICATION</scope>
    <source>
        <strain evidence="12">Jacobina</strain>
    </source>
</reference>
<feature type="compositionally biased region" description="Basic and acidic residues" evidence="8">
    <location>
        <begin position="1131"/>
        <end position="1141"/>
    </location>
</feature>
<dbReference type="EMBL" id="AJWK01019424">
    <property type="status" value="NOT_ANNOTATED_CDS"/>
    <property type="molecule type" value="Genomic_DNA"/>
</dbReference>
<dbReference type="Gene3D" id="1.10.287.160">
    <property type="entry name" value="HR1 repeat"/>
    <property type="match status" value="2"/>
</dbReference>
<keyword evidence="1" id="KW-0723">Serine/threonine-protein kinase</keyword>
<dbReference type="PROSITE" id="PS51860">
    <property type="entry name" value="REM_1"/>
    <property type="match status" value="1"/>
</dbReference>
<feature type="compositionally biased region" description="Polar residues" evidence="8">
    <location>
        <begin position="267"/>
        <end position="280"/>
    </location>
</feature>
<dbReference type="EMBL" id="AJWK01019425">
    <property type="status" value="NOT_ANNOTATED_CDS"/>
    <property type="molecule type" value="Genomic_DNA"/>
</dbReference>
<feature type="region of interest" description="Disordered" evidence="8">
    <location>
        <begin position="614"/>
        <end position="648"/>
    </location>
</feature>
<dbReference type="SUPFAM" id="SSF56112">
    <property type="entry name" value="Protein kinase-like (PK-like)"/>
    <property type="match status" value="1"/>
</dbReference>
<keyword evidence="5" id="KW-0067">ATP-binding</keyword>
<feature type="compositionally biased region" description="Basic and acidic residues" evidence="8">
    <location>
        <begin position="815"/>
        <end position="824"/>
    </location>
</feature>
<evidence type="ECO:0000256" key="8">
    <source>
        <dbReference type="SAM" id="MobiDB-lite"/>
    </source>
</evidence>
<evidence type="ECO:0000256" key="2">
    <source>
        <dbReference type="ARBA" id="ARBA00022679"/>
    </source>
</evidence>
<dbReference type="SMART" id="SM00742">
    <property type="entry name" value="Hr1"/>
    <property type="match status" value="2"/>
</dbReference>
<dbReference type="PROSITE" id="PS50004">
    <property type="entry name" value="C2"/>
    <property type="match status" value="1"/>
</dbReference>
<evidence type="ECO:0000256" key="1">
    <source>
        <dbReference type="ARBA" id="ARBA00022527"/>
    </source>
</evidence>
<keyword evidence="4" id="KW-0418">Kinase</keyword>
<dbReference type="PANTHER" id="PTHR24351">
    <property type="entry name" value="RIBOSOMAL PROTEIN S6 KINASE"/>
    <property type="match status" value="1"/>
</dbReference>
<accession>A0A1B0GJ69</accession>
<evidence type="ECO:0000256" key="7">
    <source>
        <dbReference type="SAM" id="Coils"/>
    </source>
</evidence>
<feature type="compositionally biased region" description="Pro residues" evidence="8">
    <location>
        <begin position="1079"/>
        <end position="1090"/>
    </location>
</feature>
<evidence type="ECO:0000259" key="9">
    <source>
        <dbReference type="PROSITE" id="PS50004"/>
    </source>
</evidence>
<dbReference type="CDD" id="cd11623">
    <property type="entry name" value="HR1_PKN_2"/>
    <property type="match status" value="1"/>
</dbReference>
<keyword evidence="3" id="KW-0547">Nucleotide-binding</keyword>
<name>A0A1B0GJ69_LUTLO</name>
<protein>
    <recommendedName>
        <fullName evidence="14">Protein kinase C</fullName>
    </recommendedName>
</protein>
<feature type="region of interest" description="Disordered" evidence="8">
    <location>
        <begin position="576"/>
        <end position="597"/>
    </location>
</feature>
<evidence type="ECO:0000256" key="4">
    <source>
        <dbReference type="ARBA" id="ARBA00022777"/>
    </source>
</evidence>
<keyword evidence="13" id="KW-1185">Reference proteome</keyword>
<feature type="domain" description="C2" evidence="9">
    <location>
        <begin position="779"/>
        <end position="936"/>
    </location>
</feature>
<dbReference type="InterPro" id="IPR017892">
    <property type="entry name" value="Pkinase_C"/>
</dbReference>
<feature type="compositionally biased region" description="Polar residues" evidence="8">
    <location>
        <begin position="1092"/>
        <end position="1106"/>
    </location>
</feature>
<dbReference type="InterPro" id="IPR000961">
    <property type="entry name" value="AGC-kinase_C"/>
</dbReference>
<dbReference type="SUPFAM" id="SSF46585">
    <property type="entry name" value="HR1 repeat"/>
    <property type="match status" value="2"/>
</dbReference>
<keyword evidence="6 7" id="KW-0175">Coiled coil</keyword>
<dbReference type="Pfam" id="PF00433">
    <property type="entry name" value="Pkinase_C"/>
    <property type="match status" value="1"/>
</dbReference>
<dbReference type="InterPro" id="IPR011009">
    <property type="entry name" value="Kinase-like_dom_sf"/>
</dbReference>
<feature type="compositionally biased region" description="Low complexity" evidence="8">
    <location>
        <begin position="320"/>
        <end position="333"/>
    </location>
</feature>
<evidence type="ECO:0000313" key="12">
    <source>
        <dbReference type="EnsemblMetazoa" id="LLOJ006062-PA"/>
    </source>
</evidence>
<feature type="region of interest" description="Disordered" evidence="8">
    <location>
        <begin position="1231"/>
        <end position="1301"/>
    </location>
</feature>
<dbReference type="GO" id="GO:0007165">
    <property type="term" value="P:signal transduction"/>
    <property type="evidence" value="ECO:0007669"/>
    <property type="project" value="InterPro"/>
</dbReference>
<feature type="compositionally biased region" description="Low complexity" evidence="8">
    <location>
        <begin position="282"/>
        <end position="292"/>
    </location>
</feature>
<evidence type="ECO:0000259" key="11">
    <source>
        <dbReference type="PROSITE" id="PS51860"/>
    </source>
</evidence>
<dbReference type="InterPro" id="IPR011072">
    <property type="entry name" value="HR1_rho-bd"/>
</dbReference>
<dbReference type="EnsemblMetazoa" id="LLOJ006062-RA">
    <property type="protein sequence ID" value="LLOJ006062-PA"/>
    <property type="gene ID" value="LLOJ006062"/>
</dbReference>
<evidence type="ECO:0008006" key="14">
    <source>
        <dbReference type="Google" id="ProtNLM"/>
    </source>
</evidence>
<feature type="region of interest" description="Disordered" evidence="8">
    <location>
        <begin position="1127"/>
        <end position="1157"/>
    </location>
</feature>
<feature type="region of interest" description="Disordered" evidence="8">
    <location>
        <begin position="1072"/>
        <end position="1108"/>
    </location>
</feature>
<feature type="domain" description="REM-1" evidence="11">
    <location>
        <begin position="1"/>
        <end position="82"/>
    </location>
</feature>
<dbReference type="GO" id="GO:0004674">
    <property type="term" value="F:protein serine/threonine kinase activity"/>
    <property type="evidence" value="ECO:0007669"/>
    <property type="project" value="UniProtKB-KW"/>
</dbReference>
<feature type="region of interest" description="Disordered" evidence="8">
    <location>
        <begin position="214"/>
        <end position="348"/>
    </location>
</feature>
<sequence>MAPSSGPEMTPNDKLLQSLEKQLNIEMKVKNGAENMIQSISGGHHGRDKKLLAEAQQMLADSKAKIEFLKLRILKVRQNRHVDQVSEENGDVRPRDLETSLEERIEELRHRLRIEAAVVDGAKNVIRTLQNSKVPDKKALQEEADEAHQQEKVPQCKSTCSIVLSACADLFPINAQNKYDPNTKRNFDTVLLTQDQGSSMHLTPRIIPLKDAFSQTTPSDCEAPPVRIQRKSSQTEKRTYDYRRKTESMLSPPPNMQPQTPVDEGKVNSSQYGLSRSPLNRYSPSYTSPTSSKRGGGSAKKPPRTVHIDVYCTASDGDEGTSSSSSSVSSENVDPVEDVESNSTPQTVYESQQMKLMHKRVGKFDLPRRLGGNRLAESTGRGIKTNLGSLSKENVQQLSSKSSMADEINESKQILFDKHLGGSSSGGSRMSLRQKLMKDTSDDCLSSNYPNSSYSTFRDMTVSSISSAQASTSALFEDLMETSWKESEYEMAHAPHASSVAQSSDSFEYDNANDRNRIRQMEEQWQRKNAASTDKVWNSPQAERKFLMQQQRMNEFMRQKEQGERMKRVLGVLETDDSEHSGNISESDRGYHLDPPQMAKTLCPNVMIGMGMSVKEPSPASTAKTTQSTNLEEPRREVSEPKDVWPGVALRRPPPTFLNFSRDSESASSSLVSHLSGYTHEYLSKARKFGAVVGALRKPGHHVGPAKNPDCQCEHCRRWMAEQSSRKLDLLRKALELRRNELPPDSPAAKQLKKELQSVQASSPVPVTYTSLQPFRGGSEGKPVQSHSSLSRCAAVTGKLEVRLMGCQDLLEEVPGRSRRDKDTASSPTGDLRSFVKGVTSRSSSKSYSVKDETSSEIMAIIKLDNTTVGQTSWKPCSQQAWDQRFSIDLDRSRELEIGIYWRDWRSLCAVKFLRLEEFIDDIRHGMALQLEPQGLLFAEIKFLNPMISRKPKLQRQRMIFNKQQVKNIPRAKQMNINVATWGRLLKRNTPSIQQTPQPATPTSVGHESSSGPQPTQLVFDTSITENDPVETPGDNPDVNIVGLSGARPLGIQGMAILGQEAAAVVNQKNQNNNATVSMPPPRPQQPPPVLTSFQQKKSPATTPPTSVKMDKENALQEFDFLQHVDQQQPHVDKQQQRPETTHIQSSAQHVATESSSALSRELFRPVLAMPPVVLMGGGGGGAHFGMMPTPSPIVEMPPSPAPSQLQIVDFPDDDCIEVIQPLENISLNNNPQFGGSAMPQPIFHQAMPKYHPPPTQPPPAPPVAQVSRSQQQQQQQQAQGHLLRKNPERRLGSSERDAEDVKKQAFFRQIAWDDLLMRKVKPPFVPTIRHLEDVSNFDEEFTSEKPQLTPPKEPRPLSEEEQMYFKDFTYMADWC</sequence>
<dbReference type="EMBL" id="AJWK01019423">
    <property type="status" value="NOT_ANNOTATED_CDS"/>
    <property type="molecule type" value="Genomic_DNA"/>
</dbReference>
<feature type="compositionally biased region" description="Polar residues" evidence="8">
    <location>
        <begin position="619"/>
        <end position="631"/>
    </location>
</feature>
<feature type="region of interest" description="Disordered" evidence="8">
    <location>
        <begin position="989"/>
        <end position="1019"/>
    </location>
</feature>
<feature type="compositionally biased region" description="Low complexity" evidence="8">
    <location>
        <begin position="1264"/>
        <end position="1280"/>
    </location>
</feature>
<dbReference type="SUPFAM" id="SSF49562">
    <property type="entry name" value="C2 domain (Calcium/lipid-binding domain, CaLB)"/>
    <property type="match status" value="1"/>
</dbReference>
<dbReference type="GO" id="GO:0005524">
    <property type="term" value="F:ATP binding"/>
    <property type="evidence" value="ECO:0007669"/>
    <property type="project" value="UniProtKB-KW"/>
</dbReference>
<proteinExistence type="predicted"/>
<feature type="compositionally biased region" description="Basic and acidic residues" evidence="8">
    <location>
        <begin position="632"/>
        <end position="643"/>
    </location>
</feature>
<feature type="compositionally biased region" description="Polar residues" evidence="8">
    <location>
        <begin position="1142"/>
        <end position="1157"/>
    </location>
</feature>
<dbReference type="VEuPathDB" id="VectorBase:LLOJ006062"/>
<evidence type="ECO:0000313" key="13">
    <source>
        <dbReference type="Proteomes" id="UP000092461"/>
    </source>
</evidence>
<dbReference type="InterPro" id="IPR035892">
    <property type="entry name" value="C2_domain_sf"/>
</dbReference>
<keyword evidence="2" id="KW-0808">Transferase</keyword>
<evidence type="ECO:0000259" key="10">
    <source>
        <dbReference type="PROSITE" id="PS51285"/>
    </source>
</evidence>
<evidence type="ECO:0000256" key="6">
    <source>
        <dbReference type="PROSITE-ProRule" id="PRU01207"/>
    </source>
</evidence>
<feature type="compositionally biased region" description="Basic and acidic residues" evidence="8">
    <location>
        <begin position="1286"/>
        <end position="1301"/>
    </location>
</feature>
<dbReference type="SMART" id="SM00239">
    <property type="entry name" value="C2"/>
    <property type="match status" value="1"/>
</dbReference>
<dbReference type="VEuPathDB" id="VectorBase:LLONM1_011248"/>
<feature type="compositionally biased region" description="Pro residues" evidence="8">
    <location>
        <begin position="1251"/>
        <end position="1263"/>
    </location>
</feature>
<dbReference type="EMBL" id="AJWK01019422">
    <property type="status" value="NOT_ANNOTATED_CDS"/>
    <property type="molecule type" value="Genomic_DNA"/>
</dbReference>
<feature type="coiled-coil region" evidence="7">
    <location>
        <begin position="16"/>
        <end position="79"/>
    </location>
</feature>
<feature type="region of interest" description="Disordered" evidence="8">
    <location>
        <begin position="1339"/>
        <end position="1362"/>
    </location>
</feature>
<dbReference type="InterPro" id="IPR036274">
    <property type="entry name" value="HR1_rpt_sf"/>
</dbReference>
<feature type="domain" description="AGC-kinase C-terminal" evidence="10">
    <location>
        <begin position="1309"/>
        <end position="1376"/>
    </location>
</feature>
<dbReference type="SMART" id="SM00133">
    <property type="entry name" value="S_TK_X"/>
    <property type="match status" value="1"/>
</dbReference>
<dbReference type="EMBL" id="AJWK01019421">
    <property type="status" value="NOT_ANNOTATED_CDS"/>
    <property type="molecule type" value="Genomic_DNA"/>
</dbReference>
<dbReference type="Pfam" id="PF02185">
    <property type="entry name" value="HR1"/>
    <property type="match status" value="1"/>
</dbReference>
<dbReference type="Gene3D" id="3.30.200.20">
    <property type="entry name" value="Phosphorylase Kinase, domain 1"/>
    <property type="match status" value="1"/>
</dbReference>
<dbReference type="PROSITE" id="PS51285">
    <property type="entry name" value="AGC_KINASE_CTER"/>
    <property type="match status" value="1"/>
</dbReference>
<evidence type="ECO:0000256" key="3">
    <source>
        <dbReference type="ARBA" id="ARBA00022741"/>
    </source>
</evidence>
<evidence type="ECO:0000256" key="5">
    <source>
        <dbReference type="ARBA" id="ARBA00022840"/>
    </source>
</evidence>
<dbReference type="VEuPathDB" id="VectorBase:LLONM1_009840"/>
<organism evidence="12 13">
    <name type="scientific">Lutzomyia longipalpis</name>
    <name type="common">Sand fly</name>
    <dbReference type="NCBI Taxonomy" id="7200"/>
    <lineage>
        <taxon>Eukaryota</taxon>
        <taxon>Metazoa</taxon>
        <taxon>Ecdysozoa</taxon>
        <taxon>Arthropoda</taxon>
        <taxon>Hexapoda</taxon>
        <taxon>Insecta</taxon>
        <taxon>Pterygota</taxon>
        <taxon>Neoptera</taxon>
        <taxon>Endopterygota</taxon>
        <taxon>Diptera</taxon>
        <taxon>Nematocera</taxon>
        <taxon>Psychodoidea</taxon>
        <taxon>Psychodidae</taxon>
        <taxon>Lutzomyia</taxon>
        <taxon>Lutzomyia</taxon>
    </lineage>
</organism>